<accession>A0A1C3U8C1</accession>
<dbReference type="STRING" id="52131.GA0061100_101953"/>
<dbReference type="InterPro" id="IPR029044">
    <property type="entry name" value="Nucleotide-diphossugar_trans"/>
</dbReference>
<feature type="domain" description="Glycosyl transferase family 25" evidence="1">
    <location>
        <begin position="21"/>
        <end position="146"/>
    </location>
</feature>
<evidence type="ECO:0000313" key="2">
    <source>
        <dbReference type="EMBL" id="SCB11702.1"/>
    </source>
</evidence>
<gene>
    <name evidence="2" type="ORF">GA0061100_101953</name>
</gene>
<dbReference type="GO" id="GO:0016740">
    <property type="term" value="F:transferase activity"/>
    <property type="evidence" value="ECO:0007669"/>
    <property type="project" value="UniProtKB-KW"/>
</dbReference>
<evidence type="ECO:0000313" key="3">
    <source>
        <dbReference type="Proteomes" id="UP000186228"/>
    </source>
</evidence>
<organism evidence="2 3">
    <name type="scientific">Rhizobium hainanense</name>
    <dbReference type="NCBI Taxonomy" id="52131"/>
    <lineage>
        <taxon>Bacteria</taxon>
        <taxon>Pseudomonadati</taxon>
        <taxon>Pseudomonadota</taxon>
        <taxon>Alphaproteobacteria</taxon>
        <taxon>Hyphomicrobiales</taxon>
        <taxon>Rhizobiaceae</taxon>
        <taxon>Rhizobium/Agrobacterium group</taxon>
        <taxon>Rhizobium</taxon>
    </lineage>
</organism>
<name>A0A1C3U8C1_9HYPH</name>
<dbReference type="AlphaFoldDB" id="A0A1C3U8C1"/>
<dbReference type="InterPro" id="IPR002654">
    <property type="entry name" value="Glyco_trans_25"/>
</dbReference>
<evidence type="ECO:0000259" key="1">
    <source>
        <dbReference type="Pfam" id="PF01755"/>
    </source>
</evidence>
<keyword evidence="2" id="KW-0808">Transferase</keyword>
<keyword evidence="3" id="KW-1185">Reference proteome</keyword>
<dbReference type="CDD" id="cd06532">
    <property type="entry name" value="Glyco_transf_25"/>
    <property type="match status" value="1"/>
</dbReference>
<dbReference type="Proteomes" id="UP000186228">
    <property type="component" value="Unassembled WGS sequence"/>
</dbReference>
<dbReference type="EMBL" id="FMAC01000001">
    <property type="protein sequence ID" value="SCB11702.1"/>
    <property type="molecule type" value="Genomic_DNA"/>
</dbReference>
<sequence>MCSMSLTALAETSFTPAQTMQVYLINIDRAAERLTEIQRQSDEFGFRFERVDGVDGALIPRDQWIDVDHDRFQRRHGRTILPGEYGCYRSHLLALQRFLASGDEMAIVIEDDVALDTEFLARAMAAKTAAPTAGLIKLVNHRWNGFRPLTRSAKGDIVGRCLFGPQGSTACYLVTREAAEKIVRSLAIMSLPWDVAVERGWDMQISIVSTRTNIAGFSRLQRTTMIGWRRDYRAAKSPAWQRIPAHIFRTLDFFRRIAYVLATP</sequence>
<reference evidence="3" key="1">
    <citation type="submission" date="2016-08" db="EMBL/GenBank/DDBJ databases">
        <authorList>
            <person name="Varghese N."/>
            <person name="Submissions Spin"/>
        </authorList>
    </citation>
    <scope>NUCLEOTIDE SEQUENCE [LARGE SCALE GENOMIC DNA]</scope>
    <source>
        <strain evidence="3">CCBAU 57015</strain>
    </source>
</reference>
<protein>
    <submittedName>
        <fullName evidence="2">Glycosyl transferase, family 25</fullName>
    </submittedName>
</protein>
<dbReference type="Pfam" id="PF01755">
    <property type="entry name" value="Glyco_transf_25"/>
    <property type="match status" value="1"/>
</dbReference>
<proteinExistence type="predicted"/>
<dbReference type="SUPFAM" id="SSF53448">
    <property type="entry name" value="Nucleotide-diphospho-sugar transferases"/>
    <property type="match status" value="1"/>
</dbReference>